<dbReference type="HOGENOM" id="CLU_471719_0_0_1"/>
<proteinExistence type="predicted"/>
<dbReference type="RefSeq" id="XP_016249610.1">
    <property type="nucleotide sequence ID" value="XM_016392091.1"/>
</dbReference>
<feature type="region of interest" description="Disordered" evidence="1">
    <location>
        <begin position="109"/>
        <end position="130"/>
    </location>
</feature>
<keyword evidence="3" id="KW-1185">Reference proteome</keyword>
<dbReference type="OrthoDB" id="5234692at2759"/>
<name>A0A0D2D0S5_9EURO</name>
<reference evidence="2 3" key="1">
    <citation type="submission" date="2015-01" db="EMBL/GenBank/DDBJ databases">
        <title>The Genome Sequence of Cladophialophora immunda CBS83496.</title>
        <authorList>
            <consortium name="The Broad Institute Genomics Platform"/>
            <person name="Cuomo C."/>
            <person name="de Hoog S."/>
            <person name="Gorbushina A."/>
            <person name="Stielow B."/>
            <person name="Teixiera M."/>
            <person name="Abouelleil A."/>
            <person name="Chapman S.B."/>
            <person name="Priest M."/>
            <person name="Young S.K."/>
            <person name="Wortman J."/>
            <person name="Nusbaum C."/>
            <person name="Birren B."/>
        </authorList>
    </citation>
    <scope>NUCLEOTIDE SEQUENCE [LARGE SCALE GENOMIC DNA]</scope>
    <source>
        <strain evidence="2 3">CBS 83496</strain>
    </source>
</reference>
<sequence>MVEPLSIATAITGFIGFVVLVKNLISTILNDADAVRNDTDGLVAAEIRLIILSSRMENWKEFWRIRDGMPLELYDSYWSPDGRQKILQLLNLLHGKGADLHREFESEYRKGGDRRTGRVDQRSAEASAYDEQQEMERLQAFQSMYRSKVNLIRRVGRALYKWPRFGKSLELSEKWLDLLLDASTEFFKVNNSLDDESEWKERVDIVSTSFILTRVADRYSHASSILGATLLGIESHAIDLYLDHRTDPARRMEILSLAAQENSNSFQYNFCLLSVLGSDDIPIDFSCKIPSENQEAVPTIGRQQHQSFDAVICDLTRPPNRGHNMSFWFQARQGVPAFVLERLEGRSGVGDDLQIQCLRTFMAIHKVNYEEELHGPFKSEERWRLAYELAEWALLFLKTNWFSKLCSCCVYRTETADLRTTFRARFGKVPHIDVDTGDVGNTRQWCEEEIRNMHIRRLGVLLVEIALGFPVPDVVLYPVKGIMIDEELDVENPERTKVLDRRAINRKIRREMGQDYTDAMDYCLQQGITPDRVRMEELQSFQSHVVEPLYSHYRQLSIHGPARRQARRAARGRHGTIA</sequence>
<dbReference type="VEuPathDB" id="FungiDB:PV07_05212"/>
<evidence type="ECO:0000256" key="1">
    <source>
        <dbReference type="SAM" id="MobiDB-lite"/>
    </source>
</evidence>
<organism evidence="2 3">
    <name type="scientific">Cladophialophora immunda</name>
    <dbReference type="NCBI Taxonomy" id="569365"/>
    <lineage>
        <taxon>Eukaryota</taxon>
        <taxon>Fungi</taxon>
        <taxon>Dikarya</taxon>
        <taxon>Ascomycota</taxon>
        <taxon>Pezizomycotina</taxon>
        <taxon>Eurotiomycetes</taxon>
        <taxon>Chaetothyriomycetidae</taxon>
        <taxon>Chaetothyriales</taxon>
        <taxon>Herpotrichiellaceae</taxon>
        <taxon>Cladophialophora</taxon>
    </lineage>
</organism>
<feature type="compositionally biased region" description="Basic and acidic residues" evidence="1">
    <location>
        <begin position="109"/>
        <end position="123"/>
    </location>
</feature>
<dbReference type="GeneID" id="27344406"/>
<dbReference type="EMBL" id="KN847042">
    <property type="protein sequence ID" value="KIW29394.1"/>
    <property type="molecule type" value="Genomic_DNA"/>
</dbReference>
<dbReference type="AlphaFoldDB" id="A0A0D2D0S5"/>
<accession>A0A0D2D0S5</accession>
<gene>
    <name evidence="2" type="ORF">PV07_05212</name>
</gene>
<dbReference type="Proteomes" id="UP000054466">
    <property type="component" value="Unassembled WGS sequence"/>
</dbReference>
<protein>
    <submittedName>
        <fullName evidence="2">Uncharacterized protein</fullName>
    </submittedName>
</protein>
<evidence type="ECO:0000313" key="2">
    <source>
        <dbReference type="EMBL" id="KIW29394.1"/>
    </source>
</evidence>
<evidence type="ECO:0000313" key="3">
    <source>
        <dbReference type="Proteomes" id="UP000054466"/>
    </source>
</evidence>